<accession>F6BJB1</accession>
<feature type="binding site" evidence="11">
    <location>
        <position position="137"/>
    </location>
    <ligand>
        <name>substrate</name>
    </ligand>
</feature>
<comment type="similarity">
    <text evidence="1 9">Belongs to the metallo-dependent hydrolases superfamily. NagA family.</text>
</comment>
<dbReference type="RefSeq" id="WP_013788658.1">
    <property type="nucleotide sequence ID" value="NC_015555.1"/>
</dbReference>
<feature type="binding site" evidence="11">
    <location>
        <position position="247"/>
    </location>
    <ligand>
        <name>substrate</name>
    </ligand>
</feature>
<keyword evidence="15" id="KW-1185">Reference proteome</keyword>
<dbReference type="HOGENOM" id="CLU_032482_2_1_9"/>
<dbReference type="InterPro" id="IPR011059">
    <property type="entry name" value="Metal-dep_hydrolase_composite"/>
</dbReference>
<dbReference type="InterPro" id="IPR006680">
    <property type="entry name" value="Amidohydro-rel"/>
</dbReference>
<name>F6BJB1_THEXL</name>
<evidence type="ECO:0000313" key="14">
    <source>
        <dbReference type="EMBL" id="AEF17928.1"/>
    </source>
</evidence>
<dbReference type="FunFam" id="3.20.20.140:FF:000004">
    <property type="entry name" value="N-acetylglucosamine-6-phosphate deacetylase"/>
    <property type="match status" value="1"/>
</dbReference>
<evidence type="ECO:0000256" key="7">
    <source>
        <dbReference type="ARBA" id="ARBA00047647"/>
    </source>
</evidence>
<dbReference type="GO" id="GO:0006046">
    <property type="term" value="P:N-acetylglucosamine catabolic process"/>
    <property type="evidence" value="ECO:0007669"/>
    <property type="project" value="TreeGrafter"/>
</dbReference>
<evidence type="ECO:0000256" key="1">
    <source>
        <dbReference type="ARBA" id="ARBA00010716"/>
    </source>
</evidence>
<evidence type="ECO:0000256" key="12">
    <source>
        <dbReference type="PIRSR" id="PIRSR038994-3"/>
    </source>
</evidence>
<dbReference type="SUPFAM" id="SSF51338">
    <property type="entry name" value="Composite domain of metallo-dependent hydrolases"/>
    <property type="match status" value="1"/>
</dbReference>
<dbReference type="GO" id="GO:0008448">
    <property type="term" value="F:N-acetylglucosamine-6-phosphate deacetylase activity"/>
    <property type="evidence" value="ECO:0007669"/>
    <property type="project" value="UniProtKB-EC"/>
</dbReference>
<feature type="binding site" evidence="12">
    <location>
        <position position="126"/>
    </location>
    <ligand>
        <name>Zn(2+)</name>
        <dbReference type="ChEBI" id="CHEBI:29105"/>
    </ligand>
</feature>
<feature type="active site" description="Proton donor/acceptor" evidence="10">
    <location>
        <position position="270"/>
    </location>
</feature>
<feature type="binding site" evidence="11">
    <location>
        <begin position="216"/>
        <end position="217"/>
    </location>
    <ligand>
        <name>substrate</name>
    </ligand>
</feature>
<protein>
    <recommendedName>
        <fullName evidence="3">N-acetylglucosamine-6-phosphate deacetylase</fullName>
        <ecNumber evidence="2">3.5.1.25</ecNumber>
    </recommendedName>
</protein>
<dbReference type="EC" id="3.5.1.25" evidence="2"/>
<proteinExistence type="inferred from homology"/>
<comment type="catalytic activity">
    <reaction evidence="7">
        <text>N-acetyl-D-glucosamine 6-phosphate + H2O = D-glucosamine 6-phosphate + acetate</text>
        <dbReference type="Rhea" id="RHEA:22936"/>
        <dbReference type="ChEBI" id="CHEBI:15377"/>
        <dbReference type="ChEBI" id="CHEBI:30089"/>
        <dbReference type="ChEBI" id="CHEBI:57513"/>
        <dbReference type="ChEBI" id="CHEBI:58725"/>
        <dbReference type="EC" id="3.5.1.25"/>
    </reaction>
</comment>
<dbReference type="KEGG" id="txy:Thexy_1909"/>
<dbReference type="PIRSF" id="PIRSF038994">
    <property type="entry name" value="NagA"/>
    <property type="match status" value="1"/>
</dbReference>
<dbReference type="Gene3D" id="3.20.20.140">
    <property type="entry name" value="Metal-dependent hydrolases"/>
    <property type="match status" value="1"/>
</dbReference>
<dbReference type="InterPro" id="IPR032466">
    <property type="entry name" value="Metal_Hydrolase"/>
</dbReference>
<dbReference type="Pfam" id="PF01979">
    <property type="entry name" value="Amidohydro_1"/>
    <property type="match status" value="1"/>
</dbReference>
<dbReference type="eggNOG" id="COG1820">
    <property type="taxonomic scope" value="Bacteria"/>
</dbReference>
<dbReference type="STRING" id="858215.Thexy_1909"/>
<evidence type="ECO:0000256" key="10">
    <source>
        <dbReference type="PIRSR" id="PIRSR038994-1"/>
    </source>
</evidence>
<reference evidence="14" key="1">
    <citation type="submission" date="2011-05" db="EMBL/GenBank/DDBJ databases">
        <title>Complete sequence of Thermoanaerobacterium xylanolyticum LX-11.</title>
        <authorList>
            <consortium name="US DOE Joint Genome Institute"/>
            <person name="Lucas S."/>
            <person name="Han J."/>
            <person name="Lapidus A."/>
            <person name="Cheng J.-F."/>
            <person name="Goodwin L."/>
            <person name="Pitluck S."/>
            <person name="Peters L."/>
            <person name="Mikhailova N."/>
            <person name="Lu M."/>
            <person name="Han C."/>
            <person name="Tapia R."/>
            <person name="Land M."/>
            <person name="Hauser L."/>
            <person name="Kyrpides N."/>
            <person name="Ivanova N."/>
            <person name="Pagani I."/>
            <person name="Hemme C."/>
            <person name="Woyke T."/>
        </authorList>
    </citation>
    <scope>NUCLEOTIDE SEQUENCE</scope>
    <source>
        <strain evidence="14">LX-11</strain>
    </source>
</reference>
<keyword evidence="6 9" id="KW-0119">Carbohydrate metabolism</keyword>
<dbReference type="SUPFAM" id="SSF51556">
    <property type="entry name" value="Metallo-dependent hydrolases"/>
    <property type="match status" value="1"/>
</dbReference>
<dbReference type="CDD" id="cd00854">
    <property type="entry name" value="NagA"/>
    <property type="match status" value="1"/>
</dbReference>
<feature type="binding site" evidence="12">
    <location>
        <position position="192"/>
    </location>
    <ligand>
        <name>Zn(2+)</name>
        <dbReference type="ChEBI" id="CHEBI:29105"/>
    </ligand>
</feature>
<comment type="pathway">
    <text evidence="8">Amino-sugar metabolism; N-acetylneuraminate degradation; D-fructose 6-phosphate from N-acetylneuraminate: step 4/5.</text>
</comment>
<evidence type="ECO:0000256" key="6">
    <source>
        <dbReference type="ARBA" id="ARBA00023277"/>
    </source>
</evidence>
<evidence type="ECO:0000256" key="4">
    <source>
        <dbReference type="ARBA" id="ARBA00022723"/>
    </source>
</evidence>
<feature type="binding site" evidence="11">
    <location>
        <position position="224"/>
    </location>
    <ligand>
        <name>substrate</name>
    </ligand>
</feature>
<dbReference type="EMBL" id="CP002739">
    <property type="protein sequence ID" value="AEF17928.1"/>
    <property type="molecule type" value="Genomic_DNA"/>
</dbReference>
<evidence type="ECO:0000256" key="9">
    <source>
        <dbReference type="PIRNR" id="PIRNR038994"/>
    </source>
</evidence>
<evidence type="ECO:0000256" key="8">
    <source>
        <dbReference type="ARBA" id="ARBA00060590"/>
    </source>
</evidence>
<evidence type="ECO:0000256" key="2">
    <source>
        <dbReference type="ARBA" id="ARBA00011899"/>
    </source>
</evidence>
<feature type="domain" description="Amidohydrolase-related" evidence="13">
    <location>
        <begin position="48"/>
        <end position="376"/>
    </location>
</feature>
<evidence type="ECO:0000259" key="13">
    <source>
        <dbReference type="Pfam" id="PF01979"/>
    </source>
</evidence>
<evidence type="ECO:0000313" key="15">
    <source>
        <dbReference type="Proteomes" id="UP000007239"/>
    </source>
</evidence>
<feature type="binding site" evidence="12">
    <location>
        <position position="213"/>
    </location>
    <ligand>
        <name>Zn(2+)</name>
        <dbReference type="ChEBI" id="CHEBI:29105"/>
    </ligand>
</feature>
<comment type="cofactor">
    <cofactor evidence="12">
        <name>a divalent metal cation</name>
        <dbReference type="ChEBI" id="CHEBI:60240"/>
    </cofactor>
    <text evidence="12">Binds 1 divalent metal cation per subunit.</text>
</comment>
<sequence length="382" mass="41223">MKTLIVNGRLLIDGNIVDGKDVLIEGNKISAIGCGLYGDNIIDAEGNYVSPGFVDIHIHGSSGFDTMDGTFEAINAISKSVAMHGTTSFLPTTMTEDKNKIKNAIKNVFYNKDRVEGAEILGVHMEGPFINPKQKGAQDDKFILKPTVENFTEICGEYMNIVKLVTIAPEVDGALELIRYLKEKNIVASVGHTDSTYDDVALGYKAGITHATHVFNAMKGFHHREVGTVGAVFDLDISAEVIADGIHSVFPAIRTLLKLKGKEKVNLVTDAMMAANLRDGLYQLGGQDVYVKDGAARLKSGVLAGSTLTLDKAIKNILSNTDLSLPESVALASYNSAKVIGADDRKGLIKEGYDADIVIFDENIEIKKTIVGGKIVYEKNSQ</sequence>
<dbReference type="AlphaFoldDB" id="F6BJB1"/>
<dbReference type="PANTHER" id="PTHR11113">
    <property type="entry name" value="N-ACETYLGLUCOSAMINE-6-PHOSPHATE DEACETYLASE"/>
    <property type="match status" value="1"/>
</dbReference>
<dbReference type="NCBIfam" id="TIGR00221">
    <property type="entry name" value="nagA"/>
    <property type="match status" value="1"/>
</dbReference>
<organism evidence="14 15">
    <name type="scientific">Thermoanaerobacterium xylanolyticum (strain ATCC 49914 / DSM 7097 / LX-11)</name>
    <dbReference type="NCBI Taxonomy" id="858215"/>
    <lineage>
        <taxon>Bacteria</taxon>
        <taxon>Bacillati</taxon>
        <taxon>Bacillota</taxon>
        <taxon>Clostridia</taxon>
        <taxon>Thermoanaerobacterales</taxon>
        <taxon>Thermoanaerobacteraceae</taxon>
        <taxon>Thermoanaerobacterium</taxon>
    </lineage>
</organism>
<dbReference type="Proteomes" id="UP000007239">
    <property type="component" value="Chromosome"/>
</dbReference>
<keyword evidence="4 12" id="KW-0479">Metal-binding</keyword>
<dbReference type="GO" id="GO:0046872">
    <property type="term" value="F:metal ion binding"/>
    <property type="evidence" value="ECO:0007669"/>
    <property type="project" value="UniProtKB-KW"/>
</dbReference>
<dbReference type="Gene3D" id="2.30.40.10">
    <property type="entry name" value="Urease, subunit C, domain 1"/>
    <property type="match status" value="1"/>
</dbReference>
<dbReference type="InterPro" id="IPR003764">
    <property type="entry name" value="GlcNAc_6-P_deAcase"/>
</dbReference>
<evidence type="ECO:0000256" key="3">
    <source>
        <dbReference type="ARBA" id="ARBA00018029"/>
    </source>
</evidence>
<feature type="binding site" evidence="11">
    <location>
        <begin position="303"/>
        <end position="305"/>
    </location>
    <ligand>
        <name>substrate</name>
    </ligand>
</feature>
<gene>
    <name evidence="14" type="ordered locus">Thexy_1909</name>
</gene>
<dbReference type="PANTHER" id="PTHR11113:SF14">
    <property type="entry name" value="N-ACETYLGLUCOSAMINE-6-PHOSPHATE DEACETYLASE"/>
    <property type="match status" value="1"/>
</dbReference>
<evidence type="ECO:0000256" key="11">
    <source>
        <dbReference type="PIRSR" id="PIRSR038994-2"/>
    </source>
</evidence>
<evidence type="ECO:0000256" key="5">
    <source>
        <dbReference type="ARBA" id="ARBA00022801"/>
    </source>
</evidence>
<keyword evidence="5 9" id="KW-0378">Hydrolase</keyword>